<keyword evidence="1" id="KW-0808">Transferase</keyword>
<dbReference type="Gene3D" id="2.160.10.10">
    <property type="entry name" value="Hexapeptide repeat proteins"/>
    <property type="match status" value="1"/>
</dbReference>
<dbReference type="EMBL" id="SWBP01000002">
    <property type="protein sequence ID" value="TKB99251.1"/>
    <property type="molecule type" value="Genomic_DNA"/>
</dbReference>
<dbReference type="Pfam" id="PF00132">
    <property type="entry name" value="Hexapep"/>
    <property type="match status" value="1"/>
</dbReference>
<dbReference type="OrthoDB" id="9801697at2"/>
<name>A0A4U1C241_9SPHI</name>
<dbReference type="Proteomes" id="UP000308181">
    <property type="component" value="Unassembled WGS sequence"/>
</dbReference>
<organism evidence="1 2">
    <name type="scientific">Pedobacter cryophilus</name>
    <dbReference type="NCBI Taxonomy" id="2571271"/>
    <lineage>
        <taxon>Bacteria</taxon>
        <taxon>Pseudomonadati</taxon>
        <taxon>Bacteroidota</taxon>
        <taxon>Sphingobacteriia</taxon>
        <taxon>Sphingobacteriales</taxon>
        <taxon>Sphingobacteriaceae</taxon>
        <taxon>Pedobacter</taxon>
    </lineage>
</organism>
<dbReference type="InterPro" id="IPR011004">
    <property type="entry name" value="Trimer_LpxA-like_sf"/>
</dbReference>
<evidence type="ECO:0000313" key="1">
    <source>
        <dbReference type="EMBL" id="TKB99251.1"/>
    </source>
</evidence>
<dbReference type="InterPro" id="IPR051159">
    <property type="entry name" value="Hexapeptide_acetyltransf"/>
</dbReference>
<gene>
    <name evidence="1" type="ORF">FA046_05785</name>
</gene>
<comment type="caution">
    <text evidence="1">The sequence shown here is derived from an EMBL/GenBank/DDBJ whole genome shotgun (WGS) entry which is preliminary data.</text>
</comment>
<dbReference type="CDD" id="cd03349">
    <property type="entry name" value="LbH_XAT"/>
    <property type="match status" value="1"/>
</dbReference>
<evidence type="ECO:0000313" key="2">
    <source>
        <dbReference type="Proteomes" id="UP000308181"/>
    </source>
</evidence>
<dbReference type="InterPro" id="IPR001451">
    <property type="entry name" value="Hexapep"/>
</dbReference>
<accession>A0A4U1C241</accession>
<dbReference type="PANTHER" id="PTHR23416">
    <property type="entry name" value="SIALIC ACID SYNTHASE-RELATED"/>
    <property type="match status" value="1"/>
</dbReference>
<reference evidence="1 2" key="1">
    <citation type="submission" date="2019-04" db="EMBL/GenBank/DDBJ databases">
        <title>Pedobacter sp. AR-3-17 sp. nov., isolated from Arctic soil.</title>
        <authorList>
            <person name="Dahal R.H."/>
            <person name="Kim D.-U."/>
        </authorList>
    </citation>
    <scope>NUCLEOTIDE SEQUENCE [LARGE SCALE GENOMIC DNA]</scope>
    <source>
        <strain evidence="1 2">AR-3-17</strain>
    </source>
</reference>
<proteinExistence type="predicted"/>
<protein>
    <submittedName>
        <fullName evidence="1">CatB-related O-acetyltransferase</fullName>
    </submittedName>
</protein>
<sequence>MSHLDIGENTSFGEFCDIRAAGGYIKIGNDCLIAQNVRIIAANHCIEKKILLRENPWDEEKNNVIIGNDVWIGCGAIILPGVIIGDGCVIAAGSVVTKNVQPYTVVGGNPAKFLKTRI</sequence>
<keyword evidence="2" id="KW-1185">Reference proteome</keyword>
<dbReference type="GO" id="GO:0016740">
    <property type="term" value="F:transferase activity"/>
    <property type="evidence" value="ECO:0007669"/>
    <property type="project" value="UniProtKB-KW"/>
</dbReference>
<dbReference type="SUPFAM" id="SSF51161">
    <property type="entry name" value="Trimeric LpxA-like enzymes"/>
    <property type="match status" value="1"/>
</dbReference>
<dbReference type="AlphaFoldDB" id="A0A4U1C241"/>